<keyword evidence="3" id="KW-1185">Reference proteome</keyword>
<sequence length="189" mass="21663">MLNSIRLSCMSTLLGKKMDDHISIQRLTRESNNCGIKARVSRLWDAYNLKNKKDIISTDMVLIDVEGSYIHASIKGSWAHAFRNSIVEGSVYYIKNFAVVDNKNRYRVVGDNKVMIQLYANSTVKRLPDDTSNIPMHRFDLLPFDMVETRMNQEYILTDVVGHVCSEGTIEEKHIHNGALPYALLQDKR</sequence>
<dbReference type="PANTHER" id="PTHR47165">
    <property type="entry name" value="OS03G0429900 PROTEIN"/>
    <property type="match status" value="1"/>
</dbReference>
<reference evidence="2 3" key="1">
    <citation type="submission" date="2018-04" db="EMBL/GenBank/DDBJ databases">
        <authorList>
            <person name="Vogel A."/>
        </authorList>
    </citation>
    <scope>NUCLEOTIDE SEQUENCE [LARGE SCALE GENOMIC DNA]</scope>
</reference>
<organism evidence="2 3">
    <name type="scientific">Cuscuta campestris</name>
    <dbReference type="NCBI Taxonomy" id="132261"/>
    <lineage>
        <taxon>Eukaryota</taxon>
        <taxon>Viridiplantae</taxon>
        <taxon>Streptophyta</taxon>
        <taxon>Embryophyta</taxon>
        <taxon>Tracheophyta</taxon>
        <taxon>Spermatophyta</taxon>
        <taxon>Magnoliopsida</taxon>
        <taxon>eudicotyledons</taxon>
        <taxon>Gunneridae</taxon>
        <taxon>Pentapetalae</taxon>
        <taxon>asterids</taxon>
        <taxon>lamiids</taxon>
        <taxon>Solanales</taxon>
        <taxon>Convolvulaceae</taxon>
        <taxon>Cuscuteae</taxon>
        <taxon>Cuscuta</taxon>
        <taxon>Cuscuta subgen. Grammica</taxon>
        <taxon>Cuscuta sect. Cleistogrammica</taxon>
    </lineage>
</organism>
<dbReference type="Pfam" id="PF02721">
    <property type="entry name" value="DUF223"/>
    <property type="match status" value="1"/>
</dbReference>
<name>A0A484LF65_9ASTE</name>
<feature type="domain" description="Replication protein A 70 kDa DNA-binding subunit B/D first OB fold" evidence="1">
    <location>
        <begin position="24"/>
        <end position="125"/>
    </location>
</feature>
<accession>A0A484LF65</accession>
<dbReference type="InterPro" id="IPR012340">
    <property type="entry name" value="NA-bd_OB-fold"/>
</dbReference>
<protein>
    <recommendedName>
        <fullName evidence="1">Replication protein A 70 kDa DNA-binding subunit B/D first OB fold domain-containing protein</fullName>
    </recommendedName>
</protein>
<evidence type="ECO:0000313" key="3">
    <source>
        <dbReference type="Proteomes" id="UP000595140"/>
    </source>
</evidence>
<dbReference type="CDD" id="cd04480">
    <property type="entry name" value="RPA1_DBD_A_like"/>
    <property type="match status" value="1"/>
</dbReference>
<dbReference type="SUPFAM" id="SSF50249">
    <property type="entry name" value="Nucleic acid-binding proteins"/>
    <property type="match status" value="1"/>
</dbReference>
<dbReference type="EMBL" id="OOIL02001439">
    <property type="protein sequence ID" value="VFQ75205.1"/>
    <property type="molecule type" value="Genomic_DNA"/>
</dbReference>
<dbReference type="InterPro" id="IPR003871">
    <property type="entry name" value="RFA1B/D_OB_1st"/>
</dbReference>
<gene>
    <name evidence="2" type="ORF">CCAM_LOCUS16981</name>
</gene>
<dbReference type="AlphaFoldDB" id="A0A484LF65"/>
<evidence type="ECO:0000313" key="2">
    <source>
        <dbReference type="EMBL" id="VFQ75205.1"/>
    </source>
</evidence>
<dbReference type="Gene3D" id="2.40.50.140">
    <property type="entry name" value="Nucleic acid-binding proteins"/>
    <property type="match status" value="1"/>
</dbReference>
<evidence type="ECO:0000259" key="1">
    <source>
        <dbReference type="Pfam" id="PF02721"/>
    </source>
</evidence>
<proteinExistence type="predicted"/>
<dbReference type="PANTHER" id="PTHR47165:SF4">
    <property type="entry name" value="OS03G0429900 PROTEIN"/>
    <property type="match status" value="1"/>
</dbReference>
<dbReference type="OrthoDB" id="1931061at2759"/>
<dbReference type="Proteomes" id="UP000595140">
    <property type="component" value="Unassembled WGS sequence"/>
</dbReference>